<evidence type="ECO:0000256" key="5">
    <source>
        <dbReference type="ARBA" id="ARBA00022729"/>
    </source>
</evidence>
<keyword evidence="12" id="KW-1185">Reference proteome</keyword>
<evidence type="ECO:0000313" key="12">
    <source>
        <dbReference type="Proteomes" id="UP000383932"/>
    </source>
</evidence>
<dbReference type="InterPro" id="IPR045175">
    <property type="entry name" value="M28_fam"/>
</dbReference>
<dbReference type="Proteomes" id="UP000383932">
    <property type="component" value="Unassembled WGS sequence"/>
</dbReference>
<feature type="chain" id="PRO_5024508215" description="Peptide hydrolase" evidence="9">
    <location>
        <begin position="19"/>
        <end position="374"/>
    </location>
</feature>
<keyword evidence="5 9" id="KW-0732">Signal</keyword>
<dbReference type="GO" id="GO:0004177">
    <property type="term" value="F:aminopeptidase activity"/>
    <property type="evidence" value="ECO:0007669"/>
    <property type="project" value="UniProtKB-KW"/>
</dbReference>
<evidence type="ECO:0000256" key="7">
    <source>
        <dbReference type="ARBA" id="ARBA00022833"/>
    </source>
</evidence>
<keyword evidence="3 9" id="KW-0645">Protease</keyword>
<accession>A0A5N5QGR3</accession>
<evidence type="ECO:0000256" key="2">
    <source>
        <dbReference type="ARBA" id="ARBA00022438"/>
    </source>
</evidence>
<keyword evidence="6 9" id="KW-0378">Hydrolase</keyword>
<evidence type="ECO:0000313" key="11">
    <source>
        <dbReference type="EMBL" id="KAB5590819.1"/>
    </source>
</evidence>
<dbReference type="SUPFAM" id="SSF53187">
    <property type="entry name" value="Zn-dependent exopeptidases"/>
    <property type="match status" value="1"/>
</dbReference>
<dbReference type="AlphaFoldDB" id="A0A5N5QGR3"/>
<dbReference type="PANTHER" id="PTHR12147:SF56">
    <property type="entry name" value="AMINOPEPTIDASE YDR415C-RELATED"/>
    <property type="match status" value="1"/>
</dbReference>
<dbReference type="Pfam" id="PF04389">
    <property type="entry name" value="Peptidase_M28"/>
    <property type="match status" value="1"/>
</dbReference>
<dbReference type="GO" id="GO:0006508">
    <property type="term" value="P:proteolysis"/>
    <property type="evidence" value="ECO:0007669"/>
    <property type="project" value="UniProtKB-KW"/>
</dbReference>
<organism evidence="11 12">
    <name type="scientific">Ceratobasidium theobromae</name>
    <dbReference type="NCBI Taxonomy" id="1582974"/>
    <lineage>
        <taxon>Eukaryota</taxon>
        <taxon>Fungi</taxon>
        <taxon>Dikarya</taxon>
        <taxon>Basidiomycota</taxon>
        <taxon>Agaricomycotina</taxon>
        <taxon>Agaricomycetes</taxon>
        <taxon>Cantharellales</taxon>
        <taxon>Ceratobasidiaceae</taxon>
        <taxon>Ceratobasidium</taxon>
    </lineage>
</organism>
<comment type="cofactor">
    <cofactor evidence="1">
        <name>Zn(2+)</name>
        <dbReference type="ChEBI" id="CHEBI:29105"/>
    </cofactor>
</comment>
<feature type="signal peptide" evidence="9">
    <location>
        <begin position="1"/>
        <end position="18"/>
    </location>
</feature>
<dbReference type="GO" id="GO:0046872">
    <property type="term" value="F:metal ion binding"/>
    <property type="evidence" value="ECO:0007669"/>
    <property type="project" value="UniProtKB-KW"/>
</dbReference>
<feature type="domain" description="Peptidase M28" evidence="10">
    <location>
        <begin position="164"/>
        <end position="356"/>
    </location>
</feature>
<name>A0A5N5QGR3_9AGAM</name>
<keyword evidence="2" id="KW-0031">Aminopeptidase</keyword>
<evidence type="ECO:0000256" key="9">
    <source>
        <dbReference type="RuleBase" id="RU361240"/>
    </source>
</evidence>
<dbReference type="OrthoDB" id="2214at2759"/>
<evidence type="ECO:0000256" key="1">
    <source>
        <dbReference type="ARBA" id="ARBA00001947"/>
    </source>
</evidence>
<evidence type="ECO:0000259" key="10">
    <source>
        <dbReference type="Pfam" id="PF04389"/>
    </source>
</evidence>
<dbReference type="PANTHER" id="PTHR12147">
    <property type="entry name" value="METALLOPEPTIDASE M28 FAMILY MEMBER"/>
    <property type="match status" value="1"/>
</dbReference>
<protein>
    <recommendedName>
        <fullName evidence="9">Peptide hydrolase</fullName>
        <ecNumber evidence="9">3.4.-.-</ecNumber>
    </recommendedName>
</protein>
<dbReference type="GO" id="GO:0008235">
    <property type="term" value="F:metalloexopeptidase activity"/>
    <property type="evidence" value="ECO:0007669"/>
    <property type="project" value="InterPro"/>
</dbReference>
<keyword evidence="7 9" id="KW-0862">Zinc</keyword>
<evidence type="ECO:0000256" key="4">
    <source>
        <dbReference type="ARBA" id="ARBA00022723"/>
    </source>
</evidence>
<proteinExistence type="inferred from homology"/>
<dbReference type="Gene3D" id="3.40.630.10">
    <property type="entry name" value="Zn peptidases"/>
    <property type="match status" value="1"/>
</dbReference>
<dbReference type="FunFam" id="3.40.630.10:FF:000042">
    <property type="entry name" value="Peptide hydrolase"/>
    <property type="match status" value="1"/>
</dbReference>
<dbReference type="PROSITE" id="PS00018">
    <property type="entry name" value="EF_HAND_1"/>
    <property type="match status" value="1"/>
</dbReference>
<comment type="caution">
    <text evidence="11">The sequence shown here is derived from an EMBL/GenBank/DDBJ whole genome shotgun (WGS) entry which is preliminary data.</text>
</comment>
<comment type="similarity">
    <text evidence="8">Belongs to the peptidase M28 family. M28E subfamily.</text>
</comment>
<dbReference type="EMBL" id="SSOP01000143">
    <property type="protein sequence ID" value="KAB5590819.1"/>
    <property type="molecule type" value="Genomic_DNA"/>
</dbReference>
<reference evidence="11 12" key="1">
    <citation type="journal article" date="2019" name="Fungal Biol. Biotechnol.">
        <title>Draft genome sequence of fastidious pathogen Ceratobasidium theobromae, which causes vascular-streak dieback in Theobroma cacao.</title>
        <authorList>
            <person name="Ali S.S."/>
            <person name="Asman A."/>
            <person name="Shao J."/>
            <person name="Firmansyah A.P."/>
            <person name="Susilo A.W."/>
            <person name="Rosmana A."/>
            <person name="McMahon P."/>
            <person name="Junaid M."/>
            <person name="Guest D."/>
            <person name="Kheng T.Y."/>
            <person name="Meinhardt L.W."/>
            <person name="Bailey B.A."/>
        </authorList>
    </citation>
    <scope>NUCLEOTIDE SEQUENCE [LARGE SCALE GENOMIC DNA]</scope>
    <source>
        <strain evidence="11 12">CT2</strain>
    </source>
</reference>
<evidence type="ECO:0000256" key="8">
    <source>
        <dbReference type="ARBA" id="ARBA00043962"/>
    </source>
</evidence>
<evidence type="ECO:0000256" key="6">
    <source>
        <dbReference type="ARBA" id="ARBA00022801"/>
    </source>
</evidence>
<dbReference type="InterPro" id="IPR018247">
    <property type="entry name" value="EF_Hand_1_Ca_BS"/>
</dbReference>
<dbReference type="InterPro" id="IPR007484">
    <property type="entry name" value="Peptidase_M28"/>
</dbReference>
<dbReference type="EC" id="3.4.-.-" evidence="9"/>
<dbReference type="CDD" id="cd03879">
    <property type="entry name" value="M28_AAP"/>
    <property type="match status" value="1"/>
</dbReference>
<sequence>MRFTGLLALGSIIASVLAAPVADFDAKVAAGLRLIQTSDEKPPFWVTEQDKLDLLKQNINFFDLTETYHLEESMKAKKVKAIVERATFPSPSHQTQVKALLSSLSTTNMNSYLSTLTAFNNRYYKASTGLSASNYIYTTLSGFANGKSGVTITKFSHSWTQQSIIAKIAGSSTTASTVILGAHEDSINLNSPSTGRAPGADDDGTGTVNLMEIFRVLVASDFKPSRNVEFHFYSGEEGGLLGSQAIAANYKSAGKSVYAMLNLDMTGYWKPGTTESIALITDNTDSGLTSFVSSLVSSYSSIPAVTTTCGYSCSDHASWNRQGYPAAFPFETTFGNDNPYIHSSSDTTSVNGFSWSHSLEFAKVGLAFAYELGY</sequence>
<keyword evidence="4 9" id="KW-0479">Metal-binding</keyword>
<evidence type="ECO:0000256" key="3">
    <source>
        <dbReference type="ARBA" id="ARBA00022670"/>
    </source>
</evidence>
<gene>
    <name evidence="11" type="ORF">CTheo_5751</name>
</gene>